<evidence type="ECO:0000259" key="5">
    <source>
        <dbReference type="PROSITE" id="PS50850"/>
    </source>
</evidence>
<dbReference type="PANTHER" id="PTHR23534">
    <property type="entry name" value="MFS PERMEASE"/>
    <property type="match status" value="1"/>
</dbReference>
<feature type="transmembrane region" description="Helical" evidence="4">
    <location>
        <begin position="153"/>
        <end position="172"/>
    </location>
</feature>
<keyword evidence="2 4" id="KW-1133">Transmembrane helix</keyword>
<reference evidence="6 7" key="1">
    <citation type="submission" date="2021-06" db="EMBL/GenBank/DDBJ databases">
        <authorList>
            <person name="Lee D.H."/>
        </authorList>
    </citation>
    <scope>NUCLEOTIDE SEQUENCE [LARGE SCALE GENOMIC DNA]</scope>
    <source>
        <strain evidence="6 7">MMS21-HV4-11</strain>
    </source>
</reference>
<feature type="transmembrane region" description="Helical" evidence="4">
    <location>
        <begin position="267"/>
        <end position="288"/>
    </location>
</feature>
<dbReference type="Proteomes" id="UP000727907">
    <property type="component" value="Unassembled WGS sequence"/>
</dbReference>
<dbReference type="PROSITE" id="PS50850">
    <property type="entry name" value="MFS"/>
    <property type="match status" value="1"/>
</dbReference>
<feature type="transmembrane region" description="Helical" evidence="4">
    <location>
        <begin position="178"/>
        <end position="204"/>
    </location>
</feature>
<name>A0ABS6IQG3_9HYPH</name>
<accession>A0ABS6IQG3</accession>
<dbReference type="PANTHER" id="PTHR23534:SF1">
    <property type="entry name" value="MAJOR FACILITATOR SUPERFAMILY PROTEIN"/>
    <property type="match status" value="1"/>
</dbReference>
<keyword evidence="3 4" id="KW-0472">Membrane</keyword>
<keyword evidence="1 4" id="KW-0812">Transmembrane</keyword>
<dbReference type="InterPro" id="IPR020846">
    <property type="entry name" value="MFS_dom"/>
</dbReference>
<proteinExistence type="predicted"/>
<feature type="transmembrane region" description="Helical" evidence="4">
    <location>
        <begin position="92"/>
        <end position="110"/>
    </location>
</feature>
<dbReference type="InterPro" id="IPR011701">
    <property type="entry name" value="MFS"/>
</dbReference>
<feature type="domain" description="Major facilitator superfamily (MFS) profile" evidence="5">
    <location>
        <begin position="229"/>
        <end position="410"/>
    </location>
</feature>
<feature type="transmembrane region" description="Helical" evidence="4">
    <location>
        <begin position="355"/>
        <end position="376"/>
    </location>
</feature>
<evidence type="ECO:0000256" key="2">
    <source>
        <dbReference type="ARBA" id="ARBA00022989"/>
    </source>
</evidence>
<dbReference type="EMBL" id="JAHOPB010000003">
    <property type="protein sequence ID" value="MBU8876849.1"/>
    <property type="molecule type" value="Genomic_DNA"/>
</dbReference>
<evidence type="ECO:0000256" key="4">
    <source>
        <dbReference type="SAM" id="Phobius"/>
    </source>
</evidence>
<feature type="transmembrane region" description="Helical" evidence="4">
    <location>
        <begin position="382"/>
        <end position="404"/>
    </location>
</feature>
<dbReference type="RefSeq" id="WP_216966066.1">
    <property type="nucleotide sequence ID" value="NZ_JAHOPB010000003.1"/>
</dbReference>
<feature type="transmembrane region" description="Helical" evidence="4">
    <location>
        <begin position="116"/>
        <end position="132"/>
    </location>
</feature>
<feature type="transmembrane region" description="Helical" evidence="4">
    <location>
        <begin position="295"/>
        <end position="315"/>
    </location>
</feature>
<organism evidence="6 7">
    <name type="scientific">Reyranella humidisoli</name>
    <dbReference type="NCBI Taxonomy" id="2849149"/>
    <lineage>
        <taxon>Bacteria</taxon>
        <taxon>Pseudomonadati</taxon>
        <taxon>Pseudomonadota</taxon>
        <taxon>Alphaproteobacteria</taxon>
        <taxon>Hyphomicrobiales</taxon>
        <taxon>Reyranellaceae</taxon>
        <taxon>Reyranella</taxon>
    </lineage>
</organism>
<gene>
    <name evidence="6" type="ORF">KQ910_23945</name>
</gene>
<feature type="transmembrane region" description="Helical" evidence="4">
    <location>
        <begin position="229"/>
        <end position="255"/>
    </location>
</feature>
<protein>
    <submittedName>
        <fullName evidence="6">MFS transporter</fullName>
    </submittedName>
</protein>
<keyword evidence="7" id="KW-1185">Reference proteome</keyword>
<evidence type="ECO:0000256" key="3">
    <source>
        <dbReference type="ARBA" id="ARBA00023136"/>
    </source>
</evidence>
<evidence type="ECO:0000313" key="6">
    <source>
        <dbReference type="EMBL" id="MBU8876849.1"/>
    </source>
</evidence>
<feature type="transmembrane region" description="Helical" evidence="4">
    <location>
        <begin position="66"/>
        <end position="85"/>
    </location>
</feature>
<dbReference type="Pfam" id="PF07690">
    <property type="entry name" value="MFS_1"/>
    <property type="match status" value="1"/>
</dbReference>
<comment type="caution">
    <text evidence="6">The sequence shown here is derived from an EMBL/GenBank/DDBJ whole genome shotgun (WGS) entry which is preliminary data.</text>
</comment>
<evidence type="ECO:0000313" key="7">
    <source>
        <dbReference type="Proteomes" id="UP000727907"/>
    </source>
</evidence>
<evidence type="ECO:0000256" key="1">
    <source>
        <dbReference type="ARBA" id="ARBA00022692"/>
    </source>
</evidence>
<sequence length="410" mass="43816">MDGSIKVKEMPAASDGRMPRRSLRNIALLAMCQALTQSSNTLMFASSALAVLTIVSPDMRMWANLPITMQHLGVMLSVFPASLLMMRRGRKLGFRSGSVMGMIGSLLAAIGLGLGSFPVMCLGGLFLGYAIANMQLYRFAAVELAPGNFRAQAISYVTAGGVLAGIVGPTLARFTPDLWLPLFQASFVAVIVIHVLVFIVLGFIEFPQVRVEDSTGPQRPLFEIVTQPAYMVACAGAMIAFGVMSFVMAASPLAIVQCGLKATEAPVTIFVHVMGMFLPSFYTGQLIARFGIFNVMIAGIVLLVAGVVVALMGVTEWHFRGALSLNGVGWNFLFVGATTLLTTTYRPAERGKAQAFNDFMVFGVTTVASLMAGVVLELKGWAALNYVALALVLVALLVIGIFRLRNPSRA</sequence>
<feature type="transmembrane region" description="Helical" evidence="4">
    <location>
        <begin position="321"/>
        <end position="343"/>
    </location>
</feature>